<dbReference type="GO" id="GO:0000049">
    <property type="term" value="F:tRNA binding"/>
    <property type="evidence" value="ECO:0007669"/>
    <property type="project" value="InterPro"/>
</dbReference>
<keyword evidence="5 17" id="KW-0547">Nucleotide-binding</keyword>
<dbReference type="InterPro" id="IPR033910">
    <property type="entry name" value="GluRS_core"/>
</dbReference>
<dbReference type="FunFam" id="3.40.50.620:FF:000045">
    <property type="entry name" value="Glutamate--tRNA ligase, mitochondrial"/>
    <property type="match status" value="1"/>
</dbReference>
<evidence type="ECO:0000256" key="12">
    <source>
        <dbReference type="ARBA" id="ARBA00044251"/>
    </source>
</evidence>
<dbReference type="GO" id="GO:0006424">
    <property type="term" value="P:glutamyl-tRNA aminoacylation"/>
    <property type="evidence" value="ECO:0007669"/>
    <property type="project" value="InterPro"/>
</dbReference>
<dbReference type="EC" id="6.1.1.17" evidence="3"/>
<evidence type="ECO:0000256" key="4">
    <source>
        <dbReference type="ARBA" id="ARBA00022598"/>
    </source>
</evidence>
<dbReference type="EC" id="6.1.1.24" evidence="10"/>
<evidence type="ECO:0000256" key="11">
    <source>
        <dbReference type="ARBA" id="ARBA00044142"/>
    </source>
</evidence>
<evidence type="ECO:0000256" key="6">
    <source>
        <dbReference type="ARBA" id="ARBA00022840"/>
    </source>
</evidence>
<evidence type="ECO:0000256" key="3">
    <source>
        <dbReference type="ARBA" id="ARBA00012835"/>
    </source>
</evidence>
<evidence type="ECO:0000313" key="21">
    <source>
        <dbReference type="RefSeq" id="XP_050553319.1"/>
    </source>
</evidence>
<name>A0A9R0DUC7_SPOFR</name>
<dbReference type="RefSeq" id="XP_050553319.1">
    <property type="nucleotide sequence ID" value="XM_050697362.1"/>
</dbReference>
<evidence type="ECO:0000256" key="5">
    <source>
        <dbReference type="ARBA" id="ARBA00022741"/>
    </source>
</evidence>
<dbReference type="HAMAP" id="MF_00022">
    <property type="entry name" value="Glu_tRNA_synth_type1"/>
    <property type="match status" value="1"/>
</dbReference>
<evidence type="ECO:0000256" key="2">
    <source>
        <dbReference type="ARBA" id="ARBA00007894"/>
    </source>
</evidence>
<reference evidence="21" key="1">
    <citation type="submission" date="2025-08" db="UniProtKB">
        <authorList>
            <consortium name="RefSeq"/>
        </authorList>
    </citation>
    <scope>IDENTIFICATION</scope>
    <source>
        <tissue evidence="21">Whole larval tissue</tissue>
    </source>
</reference>
<evidence type="ECO:0000256" key="17">
    <source>
        <dbReference type="RuleBase" id="RU363037"/>
    </source>
</evidence>
<dbReference type="GO" id="GO:0004818">
    <property type="term" value="F:glutamate-tRNA ligase activity"/>
    <property type="evidence" value="ECO:0007669"/>
    <property type="project" value="UniProtKB-EC"/>
</dbReference>
<evidence type="ECO:0000259" key="19">
    <source>
        <dbReference type="Pfam" id="PF19269"/>
    </source>
</evidence>
<comment type="catalytic activity">
    <reaction evidence="15">
        <text>tRNA(Glx) + L-glutamate + ATP = L-glutamyl-tRNA(Glx) + AMP + diphosphate</text>
        <dbReference type="Rhea" id="RHEA:18397"/>
        <dbReference type="Rhea" id="RHEA-COMP:9713"/>
        <dbReference type="Rhea" id="RHEA-COMP:9716"/>
        <dbReference type="ChEBI" id="CHEBI:29985"/>
        <dbReference type="ChEBI" id="CHEBI:30616"/>
        <dbReference type="ChEBI" id="CHEBI:33019"/>
        <dbReference type="ChEBI" id="CHEBI:78442"/>
        <dbReference type="ChEBI" id="CHEBI:78520"/>
        <dbReference type="ChEBI" id="CHEBI:456215"/>
        <dbReference type="EC" id="6.1.1.24"/>
    </reaction>
    <physiologicalReaction direction="left-to-right" evidence="15">
        <dbReference type="Rhea" id="RHEA:18398"/>
    </physiologicalReaction>
</comment>
<dbReference type="GO" id="GO:0005524">
    <property type="term" value="F:ATP binding"/>
    <property type="evidence" value="ECO:0007669"/>
    <property type="project" value="UniProtKB-KW"/>
</dbReference>
<sequence length="536" mass="61187">MCSILVKRLIYVPNRYLFKCISTKSPRVRFAPSPTGYLHLGGLRTALYNYLFAKSRNGTFILRIEDTDQTRKVEGSVDALVNDLQWAGIECNEGPGINGKYGPYVQSERLNIYQEHIAKLLDNGSAYKCFCTERRLNILRRDAVKSQRIPKYDNRCRSLSPEEIKQKIDNGVPYCIRFKLTSDVQYFEDLIFGSIAYDVSLNEGDPVLMKSDGYPTYHFANVVDDHLMDITHVLRGVEWQISTTKHLLIYRAFGWKPPQFGHMPLIVNADGTKLSKRQSDVKVEDYRSNGIFPLALVNYITLSGGGFEHVPGAGVRLKTMDELAGEFQIDKISSHPSRLNPDLLEECNRLEIKRRLRDEDQANSLVSKLQELITKTYPEHNLNLTEEHVKTVLNWSASRISRMEELSSKKYGFLWILPKNTAKVDQELLRKLVENLEGLEKFDQGSLKENLRSFSAQNDVKFPALMKMLRSVISGLDEGPGVAEMMDLLGKTQSLERIKAVVRYTVVLLNIINVMMVSRHRRLRDNESTSAKPKSS</sequence>
<dbReference type="NCBIfam" id="TIGR00464">
    <property type="entry name" value="gltX_bact"/>
    <property type="match status" value="1"/>
</dbReference>
<dbReference type="InterPro" id="IPR045462">
    <property type="entry name" value="aa-tRNA-synth_I_cd-bd"/>
</dbReference>
<dbReference type="SUPFAM" id="SSF52374">
    <property type="entry name" value="Nucleotidylyl transferase"/>
    <property type="match status" value="1"/>
</dbReference>
<proteinExistence type="inferred from homology"/>
<keyword evidence="6 17" id="KW-0067">ATP-binding</keyword>
<evidence type="ECO:0000256" key="15">
    <source>
        <dbReference type="ARBA" id="ARBA00047479"/>
    </source>
</evidence>
<evidence type="ECO:0000256" key="14">
    <source>
        <dbReference type="ARBA" id="ARBA00047366"/>
    </source>
</evidence>
<comment type="similarity">
    <text evidence="2">Belongs to the class-I aminoacyl-tRNA synthetase family. Glutamate--tRNA ligase type 1 subfamily.</text>
</comment>
<organism evidence="20 21">
    <name type="scientific">Spodoptera frugiperda</name>
    <name type="common">Fall armyworm</name>
    <dbReference type="NCBI Taxonomy" id="7108"/>
    <lineage>
        <taxon>Eukaryota</taxon>
        <taxon>Metazoa</taxon>
        <taxon>Ecdysozoa</taxon>
        <taxon>Arthropoda</taxon>
        <taxon>Hexapoda</taxon>
        <taxon>Insecta</taxon>
        <taxon>Pterygota</taxon>
        <taxon>Neoptera</taxon>
        <taxon>Endopterygota</taxon>
        <taxon>Lepidoptera</taxon>
        <taxon>Glossata</taxon>
        <taxon>Ditrysia</taxon>
        <taxon>Noctuoidea</taxon>
        <taxon>Noctuidae</taxon>
        <taxon>Amphipyrinae</taxon>
        <taxon>Spodoptera</taxon>
    </lineage>
</organism>
<dbReference type="InterPro" id="IPR020058">
    <property type="entry name" value="Glu/Gln-tRNA-synth_Ib_cat-dom"/>
</dbReference>
<evidence type="ECO:0000256" key="7">
    <source>
        <dbReference type="ARBA" id="ARBA00022917"/>
    </source>
</evidence>
<feature type="domain" description="Glutamyl/glutaminyl-tRNA synthetase class Ib catalytic" evidence="18">
    <location>
        <begin position="27"/>
        <end position="331"/>
    </location>
</feature>
<dbReference type="Gene3D" id="3.40.50.620">
    <property type="entry name" value="HUPs"/>
    <property type="match status" value="1"/>
</dbReference>
<dbReference type="GO" id="GO:0050561">
    <property type="term" value="F:glutamate-tRNA(Gln) ligase activity"/>
    <property type="evidence" value="ECO:0007669"/>
    <property type="project" value="UniProtKB-EC"/>
</dbReference>
<dbReference type="InterPro" id="IPR049940">
    <property type="entry name" value="GluQ/Sye"/>
</dbReference>
<dbReference type="PANTHER" id="PTHR43311:SF2">
    <property type="entry name" value="GLUTAMATE--TRNA LIGASE, MITOCHONDRIAL-RELATED"/>
    <property type="match status" value="1"/>
</dbReference>
<evidence type="ECO:0000259" key="18">
    <source>
        <dbReference type="Pfam" id="PF00749"/>
    </source>
</evidence>
<comment type="catalytic activity">
    <reaction evidence="14">
        <text>tRNA(Glu) + L-glutamate + ATP = L-glutamyl-tRNA(Glu) + AMP + diphosphate</text>
        <dbReference type="Rhea" id="RHEA:23540"/>
        <dbReference type="Rhea" id="RHEA-COMP:9663"/>
        <dbReference type="Rhea" id="RHEA-COMP:9680"/>
        <dbReference type="ChEBI" id="CHEBI:29985"/>
        <dbReference type="ChEBI" id="CHEBI:30616"/>
        <dbReference type="ChEBI" id="CHEBI:33019"/>
        <dbReference type="ChEBI" id="CHEBI:78442"/>
        <dbReference type="ChEBI" id="CHEBI:78520"/>
        <dbReference type="ChEBI" id="CHEBI:456215"/>
        <dbReference type="EC" id="6.1.1.17"/>
    </reaction>
    <physiologicalReaction direction="left-to-right" evidence="14">
        <dbReference type="Rhea" id="RHEA:23541"/>
    </physiologicalReaction>
</comment>
<dbReference type="SUPFAM" id="SSF48163">
    <property type="entry name" value="An anticodon-binding domain of class I aminoacyl-tRNA synthetases"/>
    <property type="match status" value="1"/>
</dbReference>
<protein>
    <recommendedName>
        <fullName evidence="11">Nondiscriminating glutamyl-tRNA synthetase EARS2, mitochondrial</fullName>
        <ecNumber evidence="3">6.1.1.17</ecNumber>
        <ecNumber evidence="10">6.1.1.24</ecNumber>
    </recommendedName>
    <alternativeName>
        <fullName evidence="13">Glutamate--tRNA(Gln) ligase EARS2, mitochondrial</fullName>
    </alternativeName>
    <alternativeName>
        <fullName evidence="9">Glutamyl-tRNA synthetase</fullName>
    </alternativeName>
    <alternativeName>
        <fullName evidence="12">Mitochondrial glutamyl-tRNA synthetase</fullName>
    </alternativeName>
</protein>
<evidence type="ECO:0000256" key="10">
    <source>
        <dbReference type="ARBA" id="ARBA00044054"/>
    </source>
</evidence>
<dbReference type="InterPro" id="IPR000924">
    <property type="entry name" value="Glu/Gln-tRNA-synth"/>
</dbReference>
<comment type="catalytic activity">
    <reaction evidence="16">
        <text>tRNA(Gln) + L-glutamate + ATP = L-glutamyl-tRNA(Gln) + AMP + diphosphate</text>
        <dbReference type="Rhea" id="RHEA:64612"/>
        <dbReference type="Rhea" id="RHEA-COMP:9662"/>
        <dbReference type="Rhea" id="RHEA-COMP:9684"/>
        <dbReference type="ChEBI" id="CHEBI:29985"/>
        <dbReference type="ChEBI" id="CHEBI:30616"/>
        <dbReference type="ChEBI" id="CHEBI:33019"/>
        <dbReference type="ChEBI" id="CHEBI:78442"/>
        <dbReference type="ChEBI" id="CHEBI:78520"/>
        <dbReference type="ChEBI" id="CHEBI:456215"/>
    </reaction>
    <physiologicalReaction direction="left-to-right" evidence="16">
        <dbReference type="Rhea" id="RHEA:64613"/>
    </physiologicalReaction>
</comment>
<accession>A0A9R0DUC7</accession>
<dbReference type="OrthoDB" id="428822at2759"/>
<dbReference type="PRINTS" id="PR00987">
    <property type="entry name" value="TRNASYNTHGLU"/>
</dbReference>
<dbReference type="CTD" id="39828"/>
<dbReference type="GO" id="GO:0008270">
    <property type="term" value="F:zinc ion binding"/>
    <property type="evidence" value="ECO:0007669"/>
    <property type="project" value="InterPro"/>
</dbReference>
<dbReference type="Pfam" id="PF19269">
    <property type="entry name" value="Anticodon_2"/>
    <property type="match status" value="1"/>
</dbReference>
<dbReference type="PROSITE" id="PS00178">
    <property type="entry name" value="AA_TRNA_LIGASE_I"/>
    <property type="match status" value="1"/>
</dbReference>
<dbReference type="InterPro" id="IPR020751">
    <property type="entry name" value="aa-tRNA-synth_I_codon-bd_sub2"/>
</dbReference>
<keyword evidence="8 17" id="KW-0030">Aminoacyl-tRNA synthetase</keyword>
<dbReference type="GeneID" id="118262184"/>
<gene>
    <name evidence="21" type="primary">LOC118262184</name>
</gene>
<dbReference type="Gene3D" id="1.10.10.350">
    <property type="match status" value="1"/>
</dbReference>
<comment type="subcellular location">
    <subcellularLocation>
        <location evidence="1">Mitochondrion</location>
    </subcellularLocation>
</comment>
<dbReference type="PANTHER" id="PTHR43311">
    <property type="entry name" value="GLUTAMATE--TRNA LIGASE"/>
    <property type="match status" value="1"/>
</dbReference>
<dbReference type="InterPro" id="IPR001412">
    <property type="entry name" value="aa-tRNA-synth_I_CS"/>
</dbReference>
<keyword evidence="20" id="KW-1185">Reference proteome</keyword>
<keyword evidence="4 17" id="KW-0436">Ligase</keyword>
<dbReference type="Pfam" id="PF00749">
    <property type="entry name" value="tRNA-synt_1c"/>
    <property type="match status" value="1"/>
</dbReference>
<dbReference type="CDD" id="cd00808">
    <property type="entry name" value="GluRS_core"/>
    <property type="match status" value="1"/>
</dbReference>
<evidence type="ECO:0000256" key="8">
    <source>
        <dbReference type="ARBA" id="ARBA00023146"/>
    </source>
</evidence>
<evidence type="ECO:0000256" key="9">
    <source>
        <dbReference type="ARBA" id="ARBA00030865"/>
    </source>
</evidence>
<evidence type="ECO:0000313" key="20">
    <source>
        <dbReference type="Proteomes" id="UP000829999"/>
    </source>
</evidence>
<keyword evidence="7 17" id="KW-0648">Protein biosynthesis</keyword>
<dbReference type="GO" id="GO:0005739">
    <property type="term" value="C:mitochondrion"/>
    <property type="evidence" value="ECO:0007669"/>
    <property type="project" value="UniProtKB-SubCell"/>
</dbReference>
<feature type="domain" description="Aminoacyl-tRNA synthetase class I anticodon-binding" evidence="19">
    <location>
        <begin position="384"/>
        <end position="501"/>
    </location>
</feature>
<evidence type="ECO:0000256" key="1">
    <source>
        <dbReference type="ARBA" id="ARBA00004173"/>
    </source>
</evidence>
<dbReference type="InterPro" id="IPR014729">
    <property type="entry name" value="Rossmann-like_a/b/a_fold"/>
</dbReference>
<evidence type="ECO:0000256" key="16">
    <source>
        <dbReference type="ARBA" id="ARBA00047689"/>
    </source>
</evidence>
<evidence type="ECO:0000256" key="13">
    <source>
        <dbReference type="ARBA" id="ARBA00044313"/>
    </source>
</evidence>
<dbReference type="InterPro" id="IPR008925">
    <property type="entry name" value="aa_tRNA-synth_I_cd-bd_sf"/>
</dbReference>
<dbReference type="AlphaFoldDB" id="A0A9R0DUC7"/>
<dbReference type="Proteomes" id="UP000829999">
    <property type="component" value="Chromosome 12"/>
</dbReference>
<dbReference type="InterPro" id="IPR004527">
    <property type="entry name" value="Glu-tRNA-ligase_bac/mito"/>
</dbReference>